<dbReference type="AlphaFoldDB" id="A0A429ZM08"/>
<keyword evidence="2" id="KW-0812">Transmembrane</keyword>
<dbReference type="PANTHER" id="PTHR36435">
    <property type="entry name" value="SLR1288 PROTEIN"/>
    <property type="match status" value="1"/>
</dbReference>
<feature type="transmembrane region" description="Helical" evidence="2">
    <location>
        <begin position="186"/>
        <end position="204"/>
    </location>
</feature>
<keyword evidence="2" id="KW-1133">Transmembrane helix</keyword>
<protein>
    <recommendedName>
        <fullName evidence="3">CAAX prenyl protease 2/Lysostaphin resistance protein A-like domain-containing protein</fullName>
    </recommendedName>
</protein>
<feature type="transmembrane region" description="Helical" evidence="2">
    <location>
        <begin position="131"/>
        <end position="148"/>
    </location>
</feature>
<dbReference type="OrthoDB" id="8607342at2"/>
<reference evidence="4 5" key="1">
    <citation type="submission" date="2017-05" db="EMBL/GenBank/DDBJ databases">
        <title>Vagococcus spp. assemblies.</title>
        <authorList>
            <person name="Gulvik C.A."/>
        </authorList>
    </citation>
    <scope>NUCLEOTIDE SEQUENCE [LARGE SCALE GENOMIC DNA]</scope>
    <source>
        <strain evidence="4 5">NCFB 2777</strain>
    </source>
</reference>
<dbReference type="Proteomes" id="UP000287239">
    <property type="component" value="Unassembled WGS sequence"/>
</dbReference>
<feature type="domain" description="CAAX prenyl protease 2/Lysostaphin resistance protein A-like" evidence="3">
    <location>
        <begin position="133"/>
        <end position="222"/>
    </location>
</feature>
<feature type="transmembrane region" description="Helical" evidence="2">
    <location>
        <begin position="211"/>
        <end position="230"/>
    </location>
</feature>
<evidence type="ECO:0000313" key="4">
    <source>
        <dbReference type="EMBL" id="RST94699.1"/>
    </source>
</evidence>
<comment type="caution">
    <text evidence="4">The sequence shown here is derived from an EMBL/GenBank/DDBJ whole genome shotgun (WGS) entry which is preliminary data.</text>
</comment>
<dbReference type="Pfam" id="PF02517">
    <property type="entry name" value="Rce1-like"/>
    <property type="match status" value="1"/>
</dbReference>
<evidence type="ECO:0000256" key="1">
    <source>
        <dbReference type="ARBA" id="ARBA00009067"/>
    </source>
</evidence>
<proteinExistence type="inferred from homology"/>
<evidence type="ECO:0000313" key="5">
    <source>
        <dbReference type="Proteomes" id="UP000287239"/>
    </source>
</evidence>
<dbReference type="EMBL" id="NGJU01000013">
    <property type="protein sequence ID" value="RST94699.1"/>
    <property type="molecule type" value="Genomic_DNA"/>
</dbReference>
<dbReference type="GO" id="GO:0004175">
    <property type="term" value="F:endopeptidase activity"/>
    <property type="evidence" value="ECO:0007669"/>
    <property type="project" value="UniProtKB-ARBA"/>
</dbReference>
<comment type="similarity">
    <text evidence="1">Belongs to the UPF0177 family.</text>
</comment>
<dbReference type="InterPro" id="IPR003675">
    <property type="entry name" value="Rce1/LyrA-like_dom"/>
</dbReference>
<gene>
    <name evidence="4" type="ORF">CBF35_09150</name>
</gene>
<feature type="transmembrane region" description="Helical" evidence="2">
    <location>
        <begin position="7"/>
        <end position="24"/>
    </location>
</feature>
<name>A0A429ZM08_9ENTE</name>
<dbReference type="PANTHER" id="PTHR36435:SF1">
    <property type="entry name" value="CAAX AMINO TERMINAL PROTEASE FAMILY PROTEIN"/>
    <property type="match status" value="1"/>
</dbReference>
<evidence type="ECO:0000256" key="2">
    <source>
        <dbReference type="SAM" id="Phobius"/>
    </source>
</evidence>
<organism evidence="4 5">
    <name type="scientific">Vagococcus salmoninarum</name>
    <dbReference type="NCBI Taxonomy" id="2739"/>
    <lineage>
        <taxon>Bacteria</taxon>
        <taxon>Bacillati</taxon>
        <taxon>Bacillota</taxon>
        <taxon>Bacilli</taxon>
        <taxon>Lactobacillales</taxon>
        <taxon>Enterococcaceae</taxon>
        <taxon>Vagococcus</taxon>
    </lineage>
</organism>
<dbReference type="GO" id="GO:0080120">
    <property type="term" value="P:CAAX-box protein maturation"/>
    <property type="evidence" value="ECO:0007669"/>
    <property type="project" value="UniProtKB-ARBA"/>
</dbReference>
<feature type="transmembrane region" description="Helical" evidence="2">
    <location>
        <begin position="91"/>
        <end position="111"/>
    </location>
</feature>
<accession>A0A429ZM08</accession>
<dbReference type="InterPro" id="IPR052710">
    <property type="entry name" value="CAAX_protease"/>
</dbReference>
<feature type="transmembrane region" description="Helical" evidence="2">
    <location>
        <begin position="52"/>
        <end position="71"/>
    </location>
</feature>
<keyword evidence="2" id="KW-0472">Membrane</keyword>
<feature type="transmembrane region" description="Helical" evidence="2">
    <location>
        <begin position="160"/>
        <end position="180"/>
    </location>
</feature>
<sequence>MLMFLMYWLLFFISQFIAFLPQMLKPMFEFIRDNPEADQMELIDNVFTTLSYPWYLNLLQVSIFALMIYLFKNKGINFFSKAPIKIKEIFFIIGASIGLIVISGILENVIARLQPAFNTENQVGLEGLFSNSSPITMFISVVILAPIIEEVLFRGIFMKVLFAGKDTLGYIVCAVAFTLVHSPTDFYSFLIYFTMALGLGWIYWRTERIEASIFAHFLNNLLAFVLMMIYQG</sequence>
<evidence type="ECO:0000259" key="3">
    <source>
        <dbReference type="Pfam" id="PF02517"/>
    </source>
</evidence>
<keyword evidence="5" id="KW-1185">Reference proteome</keyword>